<keyword evidence="1" id="KW-0677">Repeat</keyword>
<keyword evidence="4" id="KW-1185">Reference proteome</keyword>
<organism evidence="4 5">
    <name type="scientific">Camelina sativa</name>
    <name type="common">False flax</name>
    <name type="synonym">Myagrum sativum</name>
    <dbReference type="NCBI Taxonomy" id="90675"/>
    <lineage>
        <taxon>Eukaryota</taxon>
        <taxon>Viridiplantae</taxon>
        <taxon>Streptophyta</taxon>
        <taxon>Embryophyta</taxon>
        <taxon>Tracheophyta</taxon>
        <taxon>Spermatophyta</taxon>
        <taxon>Magnoliopsida</taxon>
        <taxon>eudicotyledons</taxon>
        <taxon>Gunneridae</taxon>
        <taxon>Pentapetalae</taxon>
        <taxon>rosids</taxon>
        <taxon>malvids</taxon>
        <taxon>Brassicales</taxon>
        <taxon>Brassicaceae</taxon>
        <taxon>Camelineae</taxon>
        <taxon>Camelina</taxon>
    </lineage>
</organism>
<feature type="compositionally biased region" description="Low complexity" evidence="3">
    <location>
        <begin position="8"/>
        <end position="36"/>
    </location>
</feature>
<dbReference type="SUPFAM" id="SSF57850">
    <property type="entry name" value="RING/U-box"/>
    <property type="match status" value="1"/>
</dbReference>
<sequence length="413" mass="45856">FYNKHNSQQKSKSSSIESSSSSSSSSSLSYTPSLSSHTESRTWTHQVFPSFRGEDVRKGFTHERTCPKTKEVLSHFFWIPNHLINDLITQWCLVNKVDRLKRPSGEIVTELFTTDIEALLQRVYSSSSVTDQIEAAKELRRQTKKFANVRVFFVAGINDSITRLLSPLSGLSEGVDLNPELQEDIVTSLFNLSILEKNKTVIAENILVIPLLTKCLKQGTAETRRNAAATLSSLSAIDSNKIVIGNSEAVKALVDLIEAGDVLATREATSTVFNLCIESENKEKVVSAGLIRAATKKIKAGSNVDELLSLLAFVSTHTGAIAEMDHLGFIYDLFSILRKPSSLLNGENAVVIVFNMCDRNRDRFRLKVVGEEENQYGTFTKLAKQGSVRAVRKAQGILQWIKRFVTGKEPQRA</sequence>
<evidence type="ECO:0000256" key="2">
    <source>
        <dbReference type="ARBA" id="ARBA00022786"/>
    </source>
</evidence>
<accession>A0ABM1RED6</accession>
<reference evidence="5" key="2">
    <citation type="submission" date="2025-08" db="UniProtKB">
        <authorList>
            <consortium name="RefSeq"/>
        </authorList>
    </citation>
    <scope>IDENTIFICATION</scope>
    <source>
        <tissue evidence="5">Leaf</tissue>
    </source>
</reference>
<dbReference type="RefSeq" id="XP_019097374.1">
    <property type="nucleotide sequence ID" value="XM_019241829.1"/>
</dbReference>
<dbReference type="PANTHER" id="PTHR23315:SF265">
    <property type="entry name" value="U-BOX DOMAIN-CONTAINING PROTEIN 46-RELATED"/>
    <property type="match status" value="1"/>
</dbReference>
<gene>
    <name evidence="5" type="primary">LOC104772348</name>
</gene>
<evidence type="ECO:0000313" key="4">
    <source>
        <dbReference type="Proteomes" id="UP000694864"/>
    </source>
</evidence>
<proteinExistence type="predicted"/>
<dbReference type="Proteomes" id="UP000694864">
    <property type="component" value="Chromosome 20"/>
</dbReference>
<dbReference type="InterPro" id="IPR016024">
    <property type="entry name" value="ARM-type_fold"/>
</dbReference>
<keyword evidence="2" id="KW-0833">Ubl conjugation pathway</keyword>
<dbReference type="Gene3D" id="1.25.10.10">
    <property type="entry name" value="Leucine-rich Repeat Variant"/>
    <property type="match status" value="1"/>
</dbReference>
<dbReference type="PANTHER" id="PTHR23315">
    <property type="entry name" value="U BOX DOMAIN-CONTAINING"/>
    <property type="match status" value="1"/>
</dbReference>
<dbReference type="Pfam" id="PF00514">
    <property type="entry name" value="Arm"/>
    <property type="match status" value="1"/>
</dbReference>
<feature type="region of interest" description="Disordered" evidence="3">
    <location>
        <begin position="1"/>
        <end position="36"/>
    </location>
</feature>
<feature type="non-terminal residue" evidence="5">
    <location>
        <position position="1"/>
    </location>
</feature>
<dbReference type="SUPFAM" id="SSF48371">
    <property type="entry name" value="ARM repeat"/>
    <property type="match status" value="1"/>
</dbReference>
<reference evidence="4" key="1">
    <citation type="journal article" date="2014" name="Nat. Commun.">
        <title>The emerging biofuel crop Camelina sativa retains a highly undifferentiated hexaploid genome structure.</title>
        <authorList>
            <person name="Kagale S."/>
            <person name="Koh C."/>
            <person name="Nixon J."/>
            <person name="Bollina V."/>
            <person name="Clarke W.E."/>
            <person name="Tuteja R."/>
            <person name="Spillane C."/>
            <person name="Robinson S.J."/>
            <person name="Links M.G."/>
            <person name="Clarke C."/>
            <person name="Higgins E.E."/>
            <person name="Huebert T."/>
            <person name="Sharpe A.G."/>
            <person name="Parkin I.A."/>
        </authorList>
    </citation>
    <scope>NUCLEOTIDE SEQUENCE [LARGE SCALE GENOMIC DNA]</scope>
    <source>
        <strain evidence="4">cv. DH55</strain>
    </source>
</reference>
<name>A0ABM1RED6_CAMSA</name>
<dbReference type="GeneID" id="104772348"/>
<evidence type="ECO:0000256" key="3">
    <source>
        <dbReference type="SAM" id="MobiDB-lite"/>
    </source>
</evidence>
<evidence type="ECO:0000256" key="1">
    <source>
        <dbReference type="ARBA" id="ARBA00022737"/>
    </source>
</evidence>
<evidence type="ECO:0000313" key="5">
    <source>
        <dbReference type="RefSeq" id="XP_019097374.1"/>
    </source>
</evidence>
<dbReference type="InterPro" id="IPR000225">
    <property type="entry name" value="Armadillo"/>
</dbReference>
<dbReference type="InterPro" id="IPR011989">
    <property type="entry name" value="ARM-like"/>
</dbReference>
<protein>
    <submittedName>
        <fullName evidence="5">U-box domain-containing protein 46</fullName>
    </submittedName>
</protein>